<accession>A0A1F6TJA1</accession>
<dbReference type="SMART" id="SM00028">
    <property type="entry name" value="TPR"/>
    <property type="match status" value="1"/>
</dbReference>
<feature type="repeat" description="TPR" evidence="10">
    <location>
        <begin position="361"/>
        <end position="394"/>
    </location>
</feature>
<keyword evidence="9" id="KW-0627">Porphyrin biosynthesis</keyword>
<evidence type="ECO:0000256" key="10">
    <source>
        <dbReference type="PROSITE-ProRule" id="PRU00339"/>
    </source>
</evidence>
<feature type="domain" description="HemY N-terminal" evidence="12">
    <location>
        <begin position="26"/>
        <end position="131"/>
    </location>
</feature>
<evidence type="ECO:0000256" key="5">
    <source>
        <dbReference type="ARBA" id="ARBA00022519"/>
    </source>
</evidence>
<keyword evidence="7 11" id="KW-1133">Transmembrane helix</keyword>
<dbReference type="UniPathway" id="UPA00252"/>
<dbReference type="NCBIfam" id="TIGR00540">
    <property type="entry name" value="TPR_hemY_coli"/>
    <property type="match status" value="1"/>
</dbReference>
<keyword evidence="4" id="KW-1003">Cell membrane</keyword>
<evidence type="ECO:0000256" key="4">
    <source>
        <dbReference type="ARBA" id="ARBA00022475"/>
    </source>
</evidence>
<evidence type="ECO:0000259" key="12">
    <source>
        <dbReference type="Pfam" id="PF07219"/>
    </source>
</evidence>
<dbReference type="EMBL" id="MFSY01000093">
    <property type="protein sequence ID" value="OGI45145.1"/>
    <property type="molecule type" value="Genomic_DNA"/>
</dbReference>
<keyword evidence="6 11" id="KW-0812">Transmembrane</keyword>
<dbReference type="InterPro" id="IPR011990">
    <property type="entry name" value="TPR-like_helical_dom_sf"/>
</dbReference>
<name>A0A1F6TJA1_9PROT</name>
<dbReference type="PROSITE" id="PS50005">
    <property type="entry name" value="TPR"/>
    <property type="match status" value="1"/>
</dbReference>
<dbReference type="InterPro" id="IPR019734">
    <property type="entry name" value="TPR_rpt"/>
</dbReference>
<proteinExistence type="predicted"/>
<dbReference type="GO" id="GO:0042168">
    <property type="term" value="P:heme metabolic process"/>
    <property type="evidence" value="ECO:0007669"/>
    <property type="project" value="InterPro"/>
</dbReference>
<dbReference type="GO" id="GO:0005886">
    <property type="term" value="C:plasma membrane"/>
    <property type="evidence" value="ECO:0007669"/>
    <property type="project" value="UniProtKB-SubCell"/>
</dbReference>
<feature type="transmembrane region" description="Helical" evidence="11">
    <location>
        <begin position="45"/>
        <end position="66"/>
    </location>
</feature>
<gene>
    <name evidence="13" type="ORF">A2637_05285</name>
</gene>
<evidence type="ECO:0000256" key="8">
    <source>
        <dbReference type="ARBA" id="ARBA00023136"/>
    </source>
</evidence>
<evidence type="ECO:0000313" key="14">
    <source>
        <dbReference type="Proteomes" id="UP000179360"/>
    </source>
</evidence>
<dbReference type="InterPro" id="IPR005254">
    <property type="entry name" value="Heme_biosyn_assoc_TPR_pro"/>
</dbReference>
<dbReference type="Pfam" id="PF07219">
    <property type="entry name" value="HemY_N"/>
    <property type="match status" value="1"/>
</dbReference>
<comment type="caution">
    <text evidence="13">The sequence shown here is derived from an EMBL/GenBank/DDBJ whole genome shotgun (WGS) entry which is preliminary data.</text>
</comment>
<keyword evidence="5" id="KW-0997">Cell inner membrane</keyword>
<organism evidence="13 14">
    <name type="scientific">Candidatus Muproteobacteria bacterium RIFCSPHIGHO2_01_FULL_65_16</name>
    <dbReference type="NCBI Taxonomy" id="1817764"/>
    <lineage>
        <taxon>Bacteria</taxon>
        <taxon>Pseudomonadati</taxon>
        <taxon>Pseudomonadota</taxon>
        <taxon>Candidatus Muproteobacteria</taxon>
    </lineage>
</organism>
<keyword evidence="10" id="KW-0802">TPR repeat</keyword>
<dbReference type="STRING" id="1817764.A2637_05285"/>
<evidence type="ECO:0000313" key="13">
    <source>
        <dbReference type="EMBL" id="OGI45145.1"/>
    </source>
</evidence>
<dbReference type="Pfam" id="PF13181">
    <property type="entry name" value="TPR_8"/>
    <property type="match status" value="1"/>
</dbReference>
<dbReference type="InterPro" id="IPR010817">
    <property type="entry name" value="HemY_N"/>
</dbReference>
<evidence type="ECO:0000256" key="3">
    <source>
        <dbReference type="ARBA" id="ARBA00004744"/>
    </source>
</evidence>
<dbReference type="Gene3D" id="1.25.40.10">
    <property type="entry name" value="Tetratricopeptide repeat domain"/>
    <property type="match status" value="1"/>
</dbReference>
<evidence type="ECO:0000256" key="1">
    <source>
        <dbReference type="ARBA" id="ARBA00002962"/>
    </source>
</evidence>
<dbReference type="Proteomes" id="UP000179360">
    <property type="component" value="Unassembled WGS sequence"/>
</dbReference>
<evidence type="ECO:0000256" key="6">
    <source>
        <dbReference type="ARBA" id="ARBA00022692"/>
    </source>
</evidence>
<reference evidence="13 14" key="1">
    <citation type="journal article" date="2016" name="Nat. Commun.">
        <title>Thousands of microbial genomes shed light on interconnected biogeochemical processes in an aquifer system.</title>
        <authorList>
            <person name="Anantharaman K."/>
            <person name="Brown C.T."/>
            <person name="Hug L.A."/>
            <person name="Sharon I."/>
            <person name="Castelle C.J."/>
            <person name="Probst A.J."/>
            <person name="Thomas B.C."/>
            <person name="Singh A."/>
            <person name="Wilkins M.J."/>
            <person name="Karaoz U."/>
            <person name="Brodie E.L."/>
            <person name="Williams K.H."/>
            <person name="Hubbard S.S."/>
            <person name="Banfield J.F."/>
        </authorList>
    </citation>
    <scope>NUCLEOTIDE SEQUENCE [LARGE SCALE GENOMIC DNA]</scope>
</reference>
<evidence type="ECO:0000256" key="11">
    <source>
        <dbReference type="SAM" id="Phobius"/>
    </source>
</evidence>
<comment type="subcellular location">
    <subcellularLocation>
        <location evidence="2">Cell inner membrane</location>
        <topology evidence="2">Multi-pass membrane protein</topology>
    </subcellularLocation>
</comment>
<dbReference type="SUPFAM" id="SSF48452">
    <property type="entry name" value="TPR-like"/>
    <property type="match status" value="1"/>
</dbReference>
<evidence type="ECO:0000256" key="2">
    <source>
        <dbReference type="ARBA" id="ARBA00004429"/>
    </source>
</evidence>
<evidence type="ECO:0000256" key="7">
    <source>
        <dbReference type="ARBA" id="ARBA00022989"/>
    </source>
</evidence>
<comment type="function">
    <text evidence="1">Involved in a late step of protoheme IX synthesis.</text>
</comment>
<comment type="pathway">
    <text evidence="3">Porphyrin-containing compound metabolism; protoheme biosynthesis.</text>
</comment>
<evidence type="ECO:0000256" key="9">
    <source>
        <dbReference type="ARBA" id="ARBA00023244"/>
    </source>
</evidence>
<protein>
    <recommendedName>
        <fullName evidence="12">HemY N-terminal domain-containing protein</fullName>
    </recommendedName>
</protein>
<sequence>MRLLLFILAVLFAAVLMALYALENPGYVLIARTPWSVEMPLTLFIPLMLVASVLLYTLVFIVLRVFRIPRDVARWRQRRHARQARAALYQGLTRLAEGSWAEAEAQLVAGMRHSEAPLLNHLGAAYASQTLGNIEKRDEYLALAHKSAPDHNLAIGMTQAYLQRQAQQSEQALATLTELRTLAPRHRQILGLLAEIYVALRDWTSLADLISDLRQNHALDAKATDALELQAHRELLTLSLPSGSVDVLRRAWSAVPKALRRHHALIAIYARQLIQQNEMDEAEALLRGALNEEWNDALVDLYGRVRGGNIAEQIETAEGWLAAHPENPRLLLALGRLAQHGNLTGKAGTYLEKCVALHGPAEACRELGDLLDRLGEKEKALVYYRRGLELYADEQRQRLAPAKNGPFAAAKLRAAR</sequence>
<keyword evidence="8 11" id="KW-0472">Membrane</keyword>
<dbReference type="GO" id="GO:0006779">
    <property type="term" value="P:porphyrin-containing compound biosynthetic process"/>
    <property type="evidence" value="ECO:0007669"/>
    <property type="project" value="UniProtKB-KW"/>
</dbReference>
<dbReference type="AlphaFoldDB" id="A0A1F6TJA1"/>